<reference evidence="10" key="1">
    <citation type="submission" date="2013-11" db="EMBL/GenBank/DDBJ databases">
        <title>Symbiont-containing voluminous jelly as an extraordinary maternal gift for overwintering insect nymphs.</title>
        <authorList>
            <person name="Kaiwa N."/>
            <person name="Hosokawa T."/>
            <person name="Nikoh N."/>
            <person name="Meng X.Y."/>
            <person name="Tanahashi M."/>
            <person name="Moriyama M."/>
            <person name="Maeda T."/>
            <person name="Yamaguchi K."/>
            <person name="Shigenobu S."/>
            <person name="Ito M."/>
            <person name="Fukatsu T."/>
        </authorList>
    </citation>
    <scope>NUCLEOTIDE SEQUENCE [LARGE SCALE GENOMIC DNA]</scope>
    <source>
        <strain evidence="10">UwTKB</strain>
    </source>
</reference>
<proteinExistence type="inferred from homology"/>
<dbReference type="NCBIfam" id="TIGR00526">
    <property type="entry name" value="folB_dom"/>
    <property type="match status" value="1"/>
</dbReference>
<dbReference type="Proteomes" id="UP000031627">
    <property type="component" value="Chromosome"/>
</dbReference>
<comment type="similarity">
    <text evidence="3 7">Belongs to the DHNA family.</text>
</comment>
<evidence type="ECO:0000256" key="3">
    <source>
        <dbReference type="ARBA" id="ARBA00005708"/>
    </source>
</evidence>
<dbReference type="InterPro" id="IPR006157">
    <property type="entry name" value="FolB_dom"/>
</dbReference>
<dbReference type="SMART" id="SM00905">
    <property type="entry name" value="FolB"/>
    <property type="match status" value="1"/>
</dbReference>
<dbReference type="PANTHER" id="PTHR42844:SF1">
    <property type="entry name" value="DIHYDRONEOPTERIN ALDOLASE 1-RELATED"/>
    <property type="match status" value="1"/>
</dbReference>
<dbReference type="NCBIfam" id="TIGR00525">
    <property type="entry name" value="folB"/>
    <property type="match status" value="1"/>
</dbReference>
<comment type="function">
    <text evidence="7">Catalyzes the conversion of 7,8-dihydroneopterin to 6-hydroxymethyl-7,8-dihydropterin.</text>
</comment>
<dbReference type="Gene3D" id="3.30.1130.10">
    <property type="match status" value="1"/>
</dbReference>
<dbReference type="AlphaFoldDB" id="A0A090AS09"/>
<dbReference type="EMBL" id="AP014521">
    <property type="protein sequence ID" value="BAP58630.1"/>
    <property type="molecule type" value="Genomic_DNA"/>
</dbReference>
<comment type="catalytic activity">
    <reaction evidence="1 7">
        <text>7,8-dihydroneopterin = 6-hydroxymethyl-7,8-dihydropterin + glycolaldehyde</text>
        <dbReference type="Rhea" id="RHEA:10540"/>
        <dbReference type="ChEBI" id="CHEBI:17001"/>
        <dbReference type="ChEBI" id="CHEBI:17071"/>
        <dbReference type="ChEBI" id="CHEBI:44841"/>
        <dbReference type="EC" id="4.1.2.25"/>
    </reaction>
</comment>
<sequence length="112" mass="13069">MDIIFIEELVVFAKIGIYAWEKKIQQKLILDIKISWRKNELDRKYINYSHIVSKILIYIANKKFSLIESFAEEIAALLMQSFKILGVCIKVRKPNAIIQAKNAGIRIKRGIF</sequence>
<keyword evidence="6 7" id="KW-0456">Lyase</keyword>
<reference evidence="9 10" key="2">
    <citation type="journal article" date="2014" name="Curr. Biol.">
        <title>Symbiont-Supplemented Maternal Investment Underpinning Host's Ecological Adaptation.</title>
        <authorList>
            <person name="Kaiwa N."/>
            <person name="Hosokawa T."/>
            <person name="Nikoh N."/>
            <person name="Tanahashi M."/>
            <person name="Moriyama M."/>
            <person name="Meng X.Y."/>
            <person name="Maeda T."/>
            <person name="Yamaguchi K."/>
            <person name="Shigenobu S."/>
            <person name="Ito M."/>
            <person name="Fukatsu T."/>
        </authorList>
    </citation>
    <scope>NUCLEOTIDE SEQUENCE [LARGE SCALE GENOMIC DNA]</scope>
    <source>
        <strain evidence="9 10">UwTKB</strain>
    </source>
</reference>
<keyword evidence="5 7" id="KW-0289">Folate biosynthesis</keyword>
<dbReference type="STRING" id="1410383.TGUWTKB_4030"/>
<dbReference type="InterPro" id="IPR006156">
    <property type="entry name" value="Dihydroneopterin_aldolase"/>
</dbReference>
<dbReference type="GO" id="GO:0046654">
    <property type="term" value="P:tetrahydrofolate biosynthetic process"/>
    <property type="evidence" value="ECO:0007669"/>
    <property type="project" value="UniProtKB-UniRule"/>
</dbReference>
<gene>
    <name evidence="9" type="primary">folB</name>
    <name evidence="9" type="ORF">TGUWTKB_4030</name>
</gene>
<dbReference type="EC" id="4.1.2.25" evidence="7"/>
<dbReference type="PANTHER" id="PTHR42844">
    <property type="entry name" value="DIHYDRONEOPTERIN ALDOLASE 1-RELATED"/>
    <property type="match status" value="1"/>
</dbReference>
<organism evidence="9 10">
    <name type="scientific">Candidatus Tachikawaea gelatinosa</name>
    <dbReference type="NCBI Taxonomy" id="1410383"/>
    <lineage>
        <taxon>Bacteria</taxon>
        <taxon>Pseudomonadati</taxon>
        <taxon>Pseudomonadota</taxon>
        <taxon>Gammaproteobacteria</taxon>
        <taxon>Enterobacterales</taxon>
        <taxon>Enterobacteriaceae</taxon>
        <taxon>Candidatus Tachikawaea</taxon>
    </lineage>
</organism>
<keyword evidence="10" id="KW-1185">Reference proteome</keyword>
<evidence type="ECO:0000256" key="4">
    <source>
        <dbReference type="ARBA" id="ARBA00011823"/>
    </source>
</evidence>
<comment type="subunit">
    <text evidence="4">Homooctamer.</text>
</comment>
<evidence type="ECO:0000256" key="7">
    <source>
        <dbReference type="RuleBase" id="RU362079"/>
    </source>
</evidence>
<name>A0A090AS09_9ENTR</name>
<evidence type="ECO:0000256" key="2">
    <source>
        <dbReference type="ARBA" id="ARBA00005013"/>
    </source>
</evidence>
<evidence type="ECO:0000313" key="10">
    <source>
        <dbReference type="Proteomes" id="UP000031627"/>
    </source>
</evidence>
<dbReference type="GO" id="GO:0005737">
    <property type="term" value="C:cytoplasm"/>
    <property type="evidence" value="ECO:0007669"/>
    <property type="project" value="TreeGrafter"/>
</dbReference>
<dbReference type="GO" id="GO:0004150">
    <property type="term" value="F:dihydroneopterin aldolase activity"/>
    <property type="evidence" value="ECO:0007669"/>
    <property type="project" value="UniProtKB-UniRule"/>
</dbReference>
<dbReference type="Pfam" id="PF02152">
    <property type="entry name" value="FolB"/>
    <property type="match status" value="1"/>
</dbReference>
<dbReference type="InterPro" id="IPR043133">
    <property type="entry name" value="GTP-CH-I_C/QueF"/>
</dbReference>
<comment type="pathway">
    <text evidence="2 7">Cofactor biosynthesis; tetrahydrofolate biosynthesis; 2-amino-4-hydroxy-6-hydroxymethyl-7,8-dihydropteridine diphosphate from 7,8-dihydroneopterin triphosphate: step 3/4.</text>
</comment>
<dbReference type="UniPathway" id="UPA00077">
    <property type="reaction ID" value="UER00154"/>
</dbReference>
<protein>
    <recommendedName>
        <fullName evidence="7">7,8-dihydroneopterin aldolase</fullName>
        <ecNumber evidence="7">4.1.2.25</ecNumber>
    </recommendedName>
</protein>
<dbReference type="KEGG" id="sbw:TGUWTKB_4030"/>
<dbReference type="GO" id="GO:0046656">
    <property type="term" value="P:folic acid biosynthetic process"/>
    <property type="evidence" value="ECO:0007669"/>
    <property type="project" value="UniProtKB-UniRule"/>
</dbReference>
<accession>A0A090AS09</accession>
<evidence type="ECO:0000259" key="8">
    <source>
        <dbReference type="SMART" id="SM00905"/>
    </source>
</evidence>
<evidence type="ECO:0000256" key="5">
    <source>
        <dbReference type="ARBA" id="ARBA00022909"/>
    </source>
</evidence>
<feature type="domain" description="Dihydroneopterin aldolase/epimerase" evidence="8">
    <location>
        <begin position="4"/>
        <end position="109"/>
    </location>
</feature>
<dbReference type="SUPFAM" id="SSF55620">
    <property type="entry name" value="Tetrahydrobiopterin biosynthesis enzymes-like"/>
    <property type="match status" value="1"/>
</dbReference>
<evidence type="ECO:0000256" key="6">
    <source>
        <dbReference type="ARBA" id="ARBA00023239"/>
    </source>
</evidence>
<evidence type="ECO:0000256" key="1">
    <source>
        <dbReference type="ARBA" id="ARBA00001353"/>
    </source>
</evidence>
<dbReference type="HOGENOM" id="CLU_112632_0_2_6"/>
<evidence type="ECO:0000313" key="9">
    <source>
        <dbReference type="EMBL" id="BAP58630.1"/>
    </source>
</evidence>
<dbReference type="OrthoDB" id="9810587at2"/>
<dbReference type="RefSeq" id="WP_041063077.1">
    <property type="nucleotide sequence ID" value="NZ_AP014521.1"/>
</dbReference>